<dbReference type="SUPFAM" id="SSF56112">
    <property type="entry name" value="Protein kinase-like (PK-like)"/>
    <property type="match status" value="1"/>
</dbReference>
<dbReference type="GO" id="GO:0004691">
    <property type="term" value="F:cAMP-dependent protein kinase activity"/>
    <property type="evidence" value="ECO:0007669"/>
    <property type="project" value="TreeGrafter"/>
</dbReference>
<evidence type="ECO:0000256" key="2">
    <source>
        <dbReference type="ARBA" id="ARBA00022553"/>
    </source>
</evidence>
<dbReference type="Gene3D" id="1.10.510.10">
    <property type="entry name" value="Transferase(Phosphotransferase) domain 1"/>
    <property type="match status" value="1"/>
</dbReference>
<keyword evidence="2" id="KW-0597">Phosphoprotein</keyword>
<dbReference type="SMART" id="SM00220">
    <property type="entry name" value="S_TKc"/>
    <property type="match status" value="1"/>
</dbReference>
<reference evidence="8" key="1">
    <citation type="journal article" date="2020" name="J. Eukaryot. Microbiol.">
        <title>De novo Sequencing, Assembly and Annotation of the Transcriptome for the Free-Living Testate Amoeba Arcella intermedia.</title>
        <authorList>
            <person name="Ribeiro G.M."/>
            <person name="Porfirio-Sousa A.L."/>
            <person name="Maurer-Alcala X.X."/>
            <person name="Katz L.A."/>
            <person name="Lahr D.J.G."/>
        </authorList>
    </citation>
    <scope>NUCLEOTIDE SEQUENCE</scope>
</reference>
<dbReference type="Gene3D" id="3.30.200.20">
    <property type="entry name" value="Phosphorylase Kinase, domain 1"/>
    <property type="match status" value="1"/>
</dbReference>
<dbReference type="GO" id="GO:0005524">
    <property type="term" value="F:ATP binding"/>
    <property type="evidence" value="ECO:0007669"/>
    <property type="project" value="UniProtKB-KW"/>
</dbReference>
<keyword evidence="5" id="KW-0418">Kinase</keyword>
<name>A0A6B2LAN0_9EUKA</name>
<evidence type="ECO:0000256" key="5">
    <source>
        <dbReference type="ARBA" id="ARBA00022777"/>
    </source>
</evidence>
<dbReference type="InterPro" id="IPR000719">
    <property type="entry name" value="Prot_kinase_dom"/>
</dbReference>
<sequence length="310" mass="36201">MDTIIIGSFSKTRLVKYRKTNKLYALKSMNRSTIYEYKQLHHIYNEKSILSSITHPGIPRLYTTFSHRTSVHCLMEFVPGGELFTHIRRSGKLEGTTCKFYVAELVVLLEFLHERHIVFRDIKPENLLLDLRGHIKLYDFTFAKQLNEGRTYTICGTPDYMAPEILNGQPYSLEVDWWSLGVLMFEMMTGYPPFDTRNEISPPSRDPAGIVFPKYINPLALDLMKRLLVVEPEKRIGAKDVMELKSHPWFFQEPAIHWMEITKWSGEGPINLAPLTSFYDHYPEDENTDFEDEEQNVDLPKEVSDFFDSF</sequence>
<evidence type="ECO:0000256" key="3">
    <source>
        <dbReference type="ARBA" id="ARBA00022679"/>
    </source>
</evidence>
<dbReference type="PANTHER" id="PTHR24353:SF37">
    <property type="entry name" value="CAMP-DEPENDENT PROTEIN KINASE CATALYTIC SUBUNIT PRKX"/>
    <property type="match status" value="1"/>
</dbReference>
<evidence type="ECO:0000256" key="4">
    <source>
        <dbReference type="ARBA" id="ARBA00022741"/>
    </source>
</evidence>
<dbReference type="EMBL" id="GIBP01004809">
    <property type="protein sequence ID" value="NDV33778.1"/>
    <property type="molecule type" value="Transcribed_RNA"/>
</dbReference>
<dbReference type="FunFam" id="1.10.510.10:FF:000048">
    <property type="entry name" value="Protein kinase C"/>
    <property type="match status" value="1"/>
</dbReference>
<dbReference type="GO" id="GO:0005952">
    <property type="term" value="C:cAMP-dependent protein kinase complex"/>
    <property type="evidence" value="ECO:0007669"/>
    <property type="project" value="TreeGrafter"/>
</dbReference>
<dbReference type="InterPro" id="IPR011009">
    <property type="entry name" value="Kinase-like_dom_sf"/>
</dbReference>
<dbReference type="InterPro" id="IPR045270">
    <property type="entry name" value="STKc_AGC"/>
</dbReference>
<feature type="domain" description="Protein kinase" evidence="7">
    <location>
        <begin position="1"/>
        <end position="250"/>
    </location>
</feature>
<protein>
    <recommendedName>
        <fullName evidence="7">Protein kinase domain-containing protein</fullName>
    </recommendedName>
</protein>
<evidence type="ECO:0000256" key="6">
    <source>
        <dbReference type="ARBA" id="ARBA00022840"/>
    </source>
</evidence>
<evidence type="ECO:0000256" key="1">
    <source>
        <dbReference type="ARBA" id="ARBA00022527"/>
    </source>
</evidence>
<accession>A0A6B2LAN0</accession>
<keyword evidence="6" id="KW-0067">ATP-binding</keyword>
<proteinExistence type="predicted"/>
<keyword evidence="4" id="KW-0547">Nucleotide-binding</keyword>
<dbReference type="PROSITE" id="PS50011">
    <property type="entry name" value="PROTEIN_KINASE_DOM"/>
    <property type="match status" value="1"/>
</dbReference>
<dbReference type="Pfam" id="PF00069">
    <property type="entry name" value="Pkinase"/>
    <property type="match status" value="1"/>
</dbReference>
<keyword evidence="3" id="KW-0808">Transferase</keyword>
<dbReference type="PANTHER" id="PTHR24353">
    <property type="entry name" value="CYCLIC NUCLEOTIDE-DEPENDENT PROTEIN KINASE"/>
    <property type="match status" value="1"/>
</dbReference>
<evidence type="ECO:0000259" key="7">
    <source>
        <dbReference type="PROSITE" id="PS50011"/>
    </source>
</evidence>
<evidence type="ECO:0000313" key="8">
    <source>
        <dbReference type="EMBL" id="NDV33778.1"/>
    </source>
</evidence>
<dbReference type="AlphaFoldDB" id="A0A6B2LAN0"/>
<dbReference type="CDD" id="cd05123">
    <property type="entry name" value="STKc_AGC"/>
    <property type="match status" value="1"/>
</dbReference>
<keyword evidence="1" id="KW-0723">Serine/threonine-protein kinase</keyword>
<organism evidence="8">
    <name type="scientific">Arcella intermedia</name>
    <dbReference type="NCBI Taxonomy" id="1963864"/>
    <lineage>
        <taxon>Eukaryota</taxon>
        <taxon>Amoebozoa</taxon>
        <taxon>Tubulinea</taxon>
        <taxon>Elardia</taxon>
        <taxon>Arcellinida</taxon>
        <taxon>Sphaerothecina</taxon>
        <taxon>Arcellidae</taxon>
        <taxon>Arcella</taxon>
    </lineage>
</organism>